<dbReference type="NCBIfam" id="TIGR01766">
    <property type="entry name" value="IS200/IS605 family accessory protein TnpB-like domain"/>
    <property type="match status" value="1"/>
</dbReference>
<keyword evidence="4" id="KW-1185">Reference proteome</keyword>
<feature type="domain" description="Cas12f1-like TNB" evidence="2">
    <location>
        <begin position="52"/>
        <end position="121"/>
    </location>
</feature>
<keyword evidence="1" id="KW-0238">DNA-binding</keyword>
<dbReference type="InterPro" id="IPR010095">
    <property type="entry name" value="Cas12f1-like_TNB"/>
</dbReference>
<evidence type="ECO:0000313" key="3">
    <source>
        <dbReference type="EMBL" id="CAE6872635.1"/>
    </source>
</evidence>
<name>A0A9N8QUM5_9BURK</name>
<dbReference type="Pfam" id="PF07282">
    <property type="entry name" value="Cas12f1-like_TNB"/>
    <property type="match status" value="1"/>
</dbReference>
<dbReference type="Proteomes" id="UP000675121">
    <property type="component" value="Unassembled WGS sequence"/>
</dbReference>
<dbReference type="AlphaFoldDB" id="A0A9N8QUM5"/>
<organism evidence="3 4">
    <name type="scientific">Paraburkholderia domus</name>
    <dbReference type="NCBI Taxonomy" id="2793075"/>
    <lineage>
        <taxon>Bacteria</taxon>
        <taxon>Pseudomonadati</taxon>
        <taxon>Pseudomonadota</taxon>
        <taxon>Betaproteobacteria</taxon>
        <taxon>Burkholderiales</taxon>
        <taxon>Burkholderiaceae</taxon>
        <taxon>Paraburkholderia</taxon>
    </lineage>
</organism>
<dbReference type="EMBL" id="CAJNAS010000003">
    <property type="protein sequence ID" value="CAE6872635.1"/>
    <property type="molecule type" value="Genomic_DNA"/>
</dbReference>
<protein>
    <recommendedName>
        <fullName evidence="2">Cas12f1-like TNB domain-containing protein</fullName>
    </recommendedName>
</protein>
<gene>
    <name evidence="3" type="ORF">R70211_01379</name>
</gene>
<accession>A0A9N8QUM5</accession>
<evidence type="ECO:0000313" key="4">
    <source>
        <dbReference type="Proteomes" id="UP000675121"/>
    </source>
</evidence>
<evidence type="ECO:0000256" key="1">
    <source>
        <dbReference type="ARBA" id="ARBA00023125"/>
    </source>
</evidence>
<comment type="caution">
    <text evidence="3">The sequence shown here is derived from an EMBL/GenBank/DDBJ whole genome shotgun (WGS) entry which is preliminary data.</text>
</comment>
<evidence type="ECO:0000259" key="2">
    <source>
        <dbReference type="Pfam" id="PF07282"/>
    </source>
</evidence>
<reference evidence="3" key="1">
    <citation type="submission" date="2021-02" db="EMBL/GenBank/DDBJ databases">
        <authorList>
            <person name="Vanwijnsberghe S."/>
        </authorList>
    </citation>
    <scope>NUCLEOTIDE SEQUENCE</scope>
    <source>
        <strain evidence="3">R-70211</strain>
    </source>
</reference>
<dbReference type="NCBIfam" id="NF040570">
    <property type="entry name" value="guided_TnpB"/>
    <property type="match status" value="1"/>
</dbReference>
<proteinExistence type="predicted"/>
<sequence>MLHAKVKARRKDTLHKLSTALVKEYGVIFIGNVNASALTQTRLAKSVLDASWSAFRTMLQYKCDDAGVWFEEVDEAYSTQTCSCCASRTGPKGVAGLGMRSWRCEVCGTLHDRDVNAAKNILAKGMLSRAVGTGLQGGPTSSSFAAGRGRLAEGISAL</sequence>
<dbReference type="GO" id="GO:0003677">
    <property type="term" value="F:DNA binding"/>
    <property type="evidence" value="ECO:0007669"/>
    <property type="project" value="UniProtKB-KW"/>
</dbReference>